<gene>
    <name evidence="2" type="ORF">ACG33_11395</name>
</gene>
<protein>
    <recommendedName>
        <fullName evidence="4">Steroid 5-alpha reductase C-terminal domain-containing protein</fullName>
    </recommendedName>
</protein>
<dbReference type="PANTHER" id="PTHR32251">
    <property type="entry name" value="3-OXO-5-ALPHA-STEROID 4-DEHYDROGENASE"/>
    <property type="match status" value="1"/>
</dbReference>
<feature type="transmembrane region" description="Helical" evidence="1">
    <location>
        <begin position="84"/>
        <end position="103"/>
    </location>
</feature>
<reference evidence="2 3" key="1">
    <citation type="submission" date="2015-06" db="EMBL/GenBank/DDBJ databases">
        <title>A Comprehensive Approach to Explore the Metabolic and Phylogenetic Diversity of Bacterial Steroid Degradation in the Environment: Testosterone as an Example.</title>
        <authorList>
            <person name="Yang F.-C."/>
            <person name="Chen Y.-L."/>
            <person name="Yu C.-P."/>
            <person name="Tang S.-L."/>
            <person name="Wang P.-H."/>
            <person name="Ismail W."/>
            <person name="Wang C.-H."/>
            <person name="Yang C.-Y."/>
            <person name="Chiang Y.-R."/>
        </authorList>
    </citation>
    <scope>NUCLEOTIDE SEQUENCE [LARGE SCALE GENOMIC DNA]</scope>
    <source>
        <strain evidence="2 3">DSM 18526</strain>
    </source>
</reference>
<feature type="transmembrane region" description="Helical" evidence="1">
    <location>
        <begin position="259"/>
        <end position="281"/>
    </location>
</feature>
<name>A0A127FB95_STEDE</name>
<dbReference type="Pfam" id="PF06966">
    <property type="entry name" value="DUF1295"/>
    <property type="match status" value="1"/>
</dbReference>
<feature type="transmembrane region" description="Helical" evidence="1">
    <location>
        <begin position="193"/>
        <end position="213"/>
    </location>
</feature>
<organism evidence="2 3">
    <name type="scientific">Steroidobacter denitrificans</name>
    <dbReference type="NCBI Taxonomy" id="465721"/>
    <lineage>
        <taxon>Bacteria</taxon>
        <taxon>Pseudomonadati</taxon>
        <taxon>Pseudomonadota</taxon>
        <taxon>Gammaproteobacteria</taxon>
        <taxon>Steroidobacterales</taxon>
        <taxon>Steroidobacteraceae</taxon>
        <taxon>Steroidobacter</taxon>
    </lineage>
</organism>
<proteinExistence type="predicted"/>
<keyword evidence="1" id="KW-0812">Transmembrane</keyword>
<feature type="transmembrane region" description="Helical" evidence="1">
    <location>
        <begin position="150"/>
        <end position="173"/>
    </location>
</feature>
<keyword evidence="1" id="KW-1133">Transmembrane helix</keyword>
<dbReference type="EMBL" id="CP011971">
    <property type="protein sequence ID" value="AMN47693.1"/>
    <property type="molecule type" value="Genomic_DNA"/>
</dbReference>
<evidence type="ECO:0008006" key="4">
    <source>
        <dbReference type="Google" id="ProtNLM"/>
    </source>
</evidence>
<dbReference type="KEGG" id="sdf:ACG33_11395"/>
<dbReference type="Gene3D" id="1.20.120.1630">
    <property type="match status" value="1"/>
</dbReference>
<evidence type="ECO:0000313" key="3">
    <source>
        <dbReference type="Proteomes" id="UP000070250"/>
    </source>
</evidence>
<feature type="transmembrane region" description="Helical" evidence="1">
    <location>
        <begin position="109"/>
        <end position="129"/>
    </location>
</feature>
<sequence length="313" mass="35057">MWMGYGFIAAVTLAFAWLTAMPRNISAKRWHYAHAAIPLAAVLAFAVTPLAARATAQMFLSCGILILALVTLSWMVGQTLRNHSIMDIAYPIIIASVAGYALAHSASGLSAHAVTLFALVALWAARLIAHTASTNFQVEQEPYASLRRRFGAHWPIWSFFSVYVLQGTILWMWCLSIVLGMSATQGSFSVLDGYAVLVWLTGFSFQAVGDWQLRRFKLDPANAGKLMQQGLWALTRHPNYFGEALMAWAYFLFALQHSWGWAGLISPLYVTWFMGFGSAAPGNERHMRKTRPEYEAYAARVPKFWPRLPFLRR</sequence>
<evidence type="ECO:0000313" key="2">
    <source>
        <dbReference type="EMBL" id="AMN47693.1"/>
    </source>
</evidence>
<feature type="transmembrane region" description="Helical" evidence="1">
    <location>
        <begin position="58"/>
        <end position="77"/>
    </location>
</feature>
<evidence type="ECO:0000256" key="1">
    <source>
        <dbReference type="SAM" id="Phobius"/>
    </source>
</evidence>
<feature type="transmembrane region" description="Helical" evidence="1">
    <location>
        <begin position="32"/>
        <end position="52"/>
    </location>
</feature>
<keyword evidence="1" id="KW-0472">Membrane</keyword>
<dbReference type="InterPro" id="IPR010721">
    <property type="entry name" value="UstE-like"/>
</dbReference>
<keyword evidence="3" id="KW-1185">Reference proteome</keyword>
<dbReference type="GO" id="GO:0016020">
    <property type="term" value="C:membrane"/>
    <property type="evidence" value="ECO:0007669"/>
    <property type="project" value="TreeGrafter"/>
</dbReference>
<accession>A0A127FB95</accession>
<dbReference type="STRING" id="465721.ACG33_11395"/>
<dbReference type="Proteomes" id="UP000070250">
    <property type="component" value="Chromosome"/>
</dbReference>
<dbReference type="AlphaFoldDB" id="A0A127FB95"/>
<feature type="transmembrane region" description="Helical" evidence="1">
    <location>
        <begin position="6"/>
        <end position="25"/>
    </location>
</feature>
<dbReference type="PANTHER" id="PTHR32251:SF17">
    <property type="entry name" value="STEROID 5-ALPHA REDUCTASE C-TERMINAL DOMAIN-CONTAINING PROTEIN"/>
    <property type="match status" value="1"/>
</dbReference>